<keyword evidence="1" id="KW-0472">Membrane</keyword>
<dbReference type="Proteomes" id="UP000298138">
    <property type="component" value="Unassembled WGS sequence"/>
</dbReference>
<gene>
    <name evidence="2" type="ORF">EX30DRAFT_360756</name>
</gene>
<reference evidence="2 3" key="1">
    <citation type="submission" date="2019-04" db="EMBL/GenBank/DDBJ databases">
        <title>Comparative genomics and transcriptomics to analyze fruiting body development in filamentous ascomycetes.</title>
        <authorList>
            <consortium name="DOE Joint Genome Institute"/>
            <person name="Lutkenhaus R."/>
            <person name="Traeger S."/>
            <person name="Breuer J."/>
            <person name="Kuo A."/>
            <person name="Lipzen A."/>
            <person name="Pangilinan J."/>
            <person name="Dilworth D."/>
            <person name="Sandor L."/>
            <person name="Poggeler S."/>
            <person name="Barry K."/>
            <person name="Grigoriev I.V."/>
            <person name="Nowrousian M."/>
        </authorList>
    </citation>
    <scope>NUCLEOTIDE SEQUENCE [LARGE SCALE GENOMIC DNA]</scope>
    <source>
        <strain evidence="2 3">CBS 389.68</strain>
    </source>
</reference>
<accession>A0A4S2N620</accession>
<dbReference type="EMBL" id="ML220112">
    <property type="protein sequence ID" value="TGZ84759.1"/>
    <property type="molecule type" value="Genomic_DNA"/>
</dbReference>
<evidence type="ECO:0000256" key="1">
    <source>
        <dbReference type="SAM" id="Phobius"/>
    </source>
</evidence>
<evidence type="ECO:0000313" key="2">
    <source>
        <dbReference type="EMBL" id="TGZ84759.1"/>
    </source>
</evidence>
<dbReference type="AlphaFoldDB" id="A0A4S2N620"/>
<dbReference type="InParanoid" id="A0A4S2N620"/>
<sequence length="372" mass="42585">MGWWFPFSLPFKRSGSVDASSLNNIYNSDMTITCDDIIFYGHLSVMNQYTQYFSDNLAAMKHKARKSGDWEDVEDDGSEATRILKETKRRGANFDLSAFRPFIVYTVLVWCHKKEYPLRETEEMFLDRKHDLIPLINHIRTHHLARHLALQPLIDLTLQHIVSTLSAPMPLMDFLHSIPIAYSPPTDLATCRTDPVKAAIVERTVADIEELAEVRQWVGMLQVNAGFASEVALRMVGEKRGERMRRIGYCDGGKRRWGAGWMLKLVGWVVLVGVVLVGWRGMGGLGQVKVMERVGMGQRTVEGLVRAEWEKWLRYESVGRFVDTANSILPQLPELLSKVYAKIKPGLDKIRQAGDYEWGYESWGEGENEYDW</sequence>
<keyword evidence="1" id="KW-0812">Transmembrane</keyword>
<keyword evidence="1" id="KW-1133">Transmembrane helix</keyword>
<protein>
    <submittedName>
        <fullName evidence="2">Uncharacterized protein</fullName>
    </submittedName>
</protein>
<keyword evidence="3" id="KW-1185">Reference proteome</keyword>
<organism evidence="2 3">
    <name type="scientific">Ascodesmis nigricans</name>
    <dbReference type="NCBI Taxonomy" id="341454"/>
    <lineage>
        <taxon>Eukaryota</taxon>
        <taxon>Fungi</taxon>
        <taxon>Dikarya</taxon>
        <taxon>Ascomycota</taxon>
        <taxon>Pezizomycotina</taxon>
        <taxon>Pezizomycetes</taxon>
        <taxon>Pezizales</taxon>
        <taxon>Ascodesmidaceae</taxon>
        <taxon>Ascodesmis</taxon>
    </lineage>
</organism>
<evidence type="ECO:0000313" key="3">
    <source>
        <dbReference type="Proteomes" id="UP000298138"/>
    </source>
</evidence>
<feature type="transmembrane region" description="Helical" evidence="1">
    <location>
        <begin position="257"/>
        <end position="279"/>
    </location>
</feature>
<proteinExistence type="predicted"/>
<name>A0A4S2N620_9PEZI</name>